<keyword evidence="1" id="KW-1133">Transmembrane helix</keyword>
<evidence type="ECO:0000313" key="3">
    <source>
        <dbReference type="Proteomes" id="UP001612741"/>
    </source>
</evidence>
<keyword evidence="3" id="KW-1185">Reference proteome</keyword>
<keyword evidence="1" id="KW-0472">Membrane</keyword>
<proteinExistence type="predicted"/>
<gene>
    <name evidence="2" type="ORF">ACIBG2_38675</name>
</gene>
<dbReference type="EMBL" id="JBITGY010000011">
    <property type="protein sequence ID" value="MFI6503362.1"/>
    <property type="molecule type" value="Genomic_DNA"/>
</dbReference>
<organism evidence="2 3">
    <name type="scientific">Nonomuraea typhae</name>
    <dbReference type="NCBI Taxonomy" id="2603600"/>
    <lineage>
        <taxon>Bacteria</taxon>
        <taxon>Bacillati</taxon>
        <taxon>Actinomycetota</taxon>
        <taxon>Actinomycetes</taxon>
        <taxon>Streptosporangiales</taxon>
        <taxon>Streptosporangiaceae</taxon>
        <taxon>Nonomuraea</taxon>
    </lineage>
</organism>
<accession>A0ABW7Z5A8</accession>
<reference evidence="2 3" key="1">
    <citation type="submission" date="2024-10" db="EMBL/GenBank/DDBJ databases">
        <title>The Natural Products Discovery Center: Release of the First 8490 Sequenced Strains for Exploring Actinobacteria Biosynthetic Diversity.</title>
        <authorList>
            <person name="Kalkreuter E."/>
            <person name="Kautsar S.A."/>
            <person name="Yang D."/>
            <person name="Bader C.D."/>
            <person name="Teijaro C.N."/>
            <person name="Fluegel L."/>
            <person name="Davis C.M."/>
            <person name="Simpson J.R."/>
            <person name="Lauterbach L."/>
            <person name="Steele A.D."/>
            <person name="Gui C."/>
            <person name="Meng S."/>
            <person name="Li G."/>
            <person name="Viehrig K."/>
            <person name="Ye F."/>
            <person name="Su P."/>
            <person name="Kiefer A.F."/>
            <person name="Nichols A."/>
            <person name="Cepeda A.J."/>
            <person name="Yan W."/>
            <person name="Fan B."/>
            <person name="Jiang Y."/>
            <person name="Adhikari A."/>
            <person name="Zheng C.-J."/>
            <person name="Schuster L."/>
            <person name="Cowan T.M."/>
            <person name="Smanski M.J."/>
            <person name="Chevrette M.G."/>
            <person name="De Carvalho L.P.S."/>
            <person name="Shen B."/>
        </authorList>
    </citation>
    <scope>NUCLEOTIDE SEQUENCE [LARGE SCALE GENOMIC DNA]</scope>
    <source>
        <strain evidence="2 3">NPDC050545</strain>
    </source>
</reference>
<evidence type="ECO:0000256" key="1">
    <source>
        <dbReference type="SAM" id="Phobius"/>
    </source>
</evidence>
<dbReference type="RefSeq" id="WP_397089149.1">
    <property type="nucleotide sequence ID" value="NZ_JBITGY010000011.1"/>
</dbReference>
<protein>
    <submittedName>
        <fullName evidence="2">Uncharacterized protein</fullName>
    </submittedName>
</protein>
<evidence type="ECO:0000313" key="2">
    <source>
        <dbReference type="EMBL" id="MFI6503362.1"/>
    </source>
</evidence>
<name>A0ABW7Z5A8_9ACTN</name>
<feature type="transmembrane region" description="Helical" evidence="1">
    <location>
        <begin position="41"/>
        <end position="64"/>
    </location>
</feature>
<comment type="caution">
    <text evidence="2">The sequence shown here is derived from an EMBL/GenBank/DDBJ whole genome shotgun (WGS) entry which is preliminary data.</text>
</comment>
<keyword evidence="1" id="KW-0812">Transmembrane</keyword>
<sequence length="81" mass="8306">MLTRETLDFGITAVENQKRSKGFKKSHGGGRTMIGTVAKRIALPILITAAAFSSTAVVAGAAFADAPTATAPADKNTNGWG</sequence>
<dbReference type="Proteomes" id="UP001612741">
    <property type="component" value="Unassembled WGS sequence"/>
</dbReference>